<organism evidence="1 2">
    <name type="scientific">Endozoicomonas euniceicola</name>
    <dbReference type="NCBI Taxonomy" id="1234143"/>
    <lineage>
        <taxon>Bacteria</taxon>
        <taxon>Pseudomonadati</taxon>
        <taxon>Pseudomonadota</taxon>
        <taxon>Gammaproteobacteria</taxon>
        <taxon>Oceanospirillales</taxon>
        <taxon>Endozoicomonadaceae</taxon>
        <taxon>Endozoicomonas</taxon>
    </lineage>
</organism>
<dbReference type="EMBL" id="CP103300">
    <property type="protein sequence ID" value="UYM14956.1"/>
    <property type="molecule type" value="Genomic_DNA"/>
</dbReference>
<protein>
    <submittedName>
        <fullName evidence="1">Uncharacterized protein</fullName>
    </submittedName>
</protein>
<gene>
    <name evidence="1" type="ORF">NX720_18985</name>
</gene>
<dbReference type="Proteomes" id="UP001163255">
    <property type="component" value="Chromosome"/>
</dbReference>
<sequence length="158" mass="17604">MPPANIVSHEQSTNEKYLPPAGLDGPQVYSRVQLKVFPWRHLPGIVVMGEPDKAGDQWLSCPIEQGLNRQSSIHCVSDGAKWIASQTDRVFAGQRHFPVDYYHLCEYITDADKECFGKDEKACNLPEMTSLSGLPPAIQIRTEIFLTSRVHPESPGDA</sequence>
<keyword evidence="2" id="KW-1185">Reference proteome</keyword>
<dbReference type="RefSeq" id="WP_262596721.1">
    <property type="nucleotide sequence ID" value="NZ_CP103300.1"/>
</dbReference>
<accession>A0ABY6GSB9</accession>
<evidence type="ECO:0000313" key="1">
    <source>
        <dbReference type="EMBL" id="UYM14956.1"/>
    </source>
</evidence>
<reference evidence="1" key="1">
    <citation type="submission" date="2022-10" db="EMBL/GenBank/DDBJ databases">
        <title>Completed Genome Sequence of two octocoral isolated bacterium, Endozoicomonas euniceicola EF212T and Endozoicomonas gorgoniicola PS125T.</title>
        <authorList>
            <person name="Chiou Y.-J."/>
            <person name="Chen Y.-H."/>
        </authorList>
    </citation>
    <scope>NUCLEOTIDE SEQUENCE</scope>
    <source>
        <strain evidence="1">EF212</strain>
    </source>
</reference>
<proteinExistence type="predicted"/>
<name>A0ABY6GSB9_9GAMM</name>
<evidence type="ECO:0000313" key="2">
    <source>
        <dbReference type="Proteomes" id="UP001163255"/>
    </source>
</evidence>